<name>A0A3L6KUE6_9TRYP</name>
<evidence type="ECO:0000313" key="2">
    <source>
        <dbReference type="EMBL" id="RHW67755.1"/>
    </source>
</evidence>
<reference evidence="2" key="1">
    <citation type="submission" date="2018-09" db="EMBL/GenBank/DDBJ databases">
        <title>whole genome sequence of T. equiperdum IVM-t1 strain.</title>
        <authorList>
            <person name="Suganuma K."/>
        </authorList>
    </citation>
    <scope>NUCLEOTIDE SEQUENCE [LARGE SCALE GENOMIC DNA]</scope>
    <source>
        <strain evidence="2">IVM-t1</strain>
    </source>
</reference>
<comment type="caution">
    <text evidence="2">The sequence shown here is derived from an EMBL/GenBank/DDBJ whole genome shotgun (WGS) entry which is preliminary data.</text>
</comment>
<accession>A0A3L6KUE6</accession>
<protein>
    <submittedName>
        <fullName evidence="2">Uncharacterized protein</fullName>
    </submittedName>
</protein>
<dbReference type="Proteomes" id="UP000266743">
    <property type="component" value="Chromosome 11"/>
</dbReference>
<feature type="region of interest" description="Disordered" evidence="1">
    <location>
        <begin position="1"/>
        <end position="22"/>
    </location>
</feature>
<gene>
    <name evidence="2" type="ORF">DPX39_110035500</name>
</gene>
<dbReference type="AlphaFoldDB" id="A0A3L6KUE6"/>
<evidence type="ECO:0000256" key="1">
    <source>
        <dbReference type="SAM" id="MobiDB-lite"/>
    </source>
</evidence>
<feature type="compositionally biased region" description="Low complexity" evidence="1">
    <location>
        <begin position="290"/>
        <end position="299"/>
    </location>
</feature>
<organism evidence="2">
    <name type="scientific">Trypanosoma brucei equiperdum</name>
    <dbReference type="NCBI Taxonomy" id="630700"/>
    <lineage>
        <taxon>Eukaryota</taxon>
        <taxon>Discoba</taxon>
        <taxon>Euglenozoa</taxon>
        <taxon>Kinetoplastea</taxon>
        <taxon>Metakinetoplastina</taxon>
        <taxon>Trypanosomatida</taxon>
        <taxon>Trypanosomatidae</taxon>
        <taxon>Trypanosoma</taxon>
    </lineage>
</organism>
<sequence>MLFRETASETNSLADQDGFSSSEESMASCQSYATRQFEDRMRLLSLDDSEAGSSIGIWRSDANECGSLGFPTANEDCVGVSVFDEAFSGGTQISCLDCGEYEEWRSLMGAIDGRGDSSATFHAYPPSDYFKANPPPQSRAQECGTGGGGIASGHHGTKMFIGGLRFEVVQTGRRLISWVFEVACGVQVPVTSILVHRKAKGGRCGSPTGCASIFVVNEEDVESLLSMNQRIYCGARGIYVAASTEEMARLFEKEAITDIADGRKRGPSHPIVIERAYGAAGHPSARDSRAASAASASSRGVPVPRPLLTPGVVSKESQSPFDPSMTTFSSTASSLSSVVSLPSAPVSGACGADLSVSNQTSQQGGGDPRYVQYPGDGEANRLLQHVSEGLNCPSGVFLGGLPVEVTAVFVAWFFSLINVPVHPKNVSLGVDSHFTEKCGCASVRLEETDVLKATSWSKRVLCSSGGVCLADSHRALLNLQATRDKASPPSRPLFIKRLDAGRGVPCGSATTTSPSALLVPATGVAPVDAPAPAPPHSWPTSTWRPCSTRRSAASSASPCGVGWLSVGSTRTLIAAIAGGKFEQPATSTTLHAERDHWTSALPDASWSKHTTTVGTCDHSTRNGTDAYSADVPSCAAPTSATAVSVGTCLR</sequence>
<feature type="region of interest" description="Disordered" evidence="1">
    <location>
        <begin position="279"/>
        <end position="326"/>
    </location>
</feature>
<dbReference type="EMBL" id="QSBY01000011">
    <property type="protein sequence ID" value="RHW67755.1"/>
    <property type="molecule type" value="Genomic_DNA"/>
</dbReference>
<proteinExistence type="predicted"/>